<keyword evidence="6" id="KW-0812">Transmembrane</keyword>
<evidence type="ECO:0000313" key="9">
    <source>
        <dbReference type="Proteomes" id="UP001459277"/>
    </source>
</evidence>
<keyword evidence="4 5" id="KW-0067">ATP-binding</keyword>
<feature type="domain" description="UvrD-like helicase ATP-binding" evidence="7">
    <location>
        <begin position="1110"/>
        <end position="1495"/>
    </location>
</feature>
<protein>
    <recommendedName>
        <fullName evidence="7">UvrD-like helicase ATP-binding domain-containing protein</fullName>
    </recommendedName>
</protein>
<dbReference type="Pfam" id="PF00580">
    <property type="entry name" value="UvrD-helicase"/>
    <property type="match status" value="1"/>
</dbReference>
<dbReference type="GO" id="GO:0004386">
    <property type="term" value="F:helicase activity"/>
    <property type="evidence" value="ECO:0007669"/>
    <property type="project" value="UniProtKB-UniRule"/>
</dbReference>
<dbReference type="CDD" id="cd18808">
    <property type="entry name" value="SF1_C_Upf1"/>
    <property type="match status" value="1"/>
</dbReference>
<dbReference type="PANTHER" id="PTHR21529">
    <property type="entry name" value="MAMMARY TURMOR VIRUS RECEPTOR HOMOLOG 1, 2 MTVR1, 2"/>
    <property type="match status" value="1"/>
</dbReference>
<evidence type="ECO:0000259" key="7">
    <source>
        <dbReference type="PROSITE" id="PS51198"/>
    </source>
</evidence>
<dbReference type="InterPro" id="IPR047187">
    <property type="entry name" value="SF1_C_Upf1"/>
</dbReference>
<dbReference type="InterPro" id="IPR045529">
    <property type="entry name" value="DUF6469"/>
</dbReference>
<keyword evidence="9" id="KW-1185">Reference proteome</keyword>
<evidence type="ECO:0000256" key="6">
    <source>
        <dbReference type="SAM" id="Phobius"/>
    </source>
</evidence>
<dbReference type="InterPro" id="IPR041677">
    <property type="entry name" value="DNA2/NAM7_AAA_11"/>
</dbReference>
<organism evidence="8 9">
    <name type="scientific">Lithocarpus litseifolius</name>
    <dbReference type="NCBI Taxonomy" id="425828"/>
    <lineage>
        <taxon>Eukaryota</taxon>
        <taxon>Viridiplantae</taxon>
        <taxon>Streptophyta</taxon>
        <taxon>Embryophyta</taxon>
        <taxon>Tracheophyta</taxon>
        <taxon>Spermatophyta</taxon>
        <taxon>Magnoliopsida</taxon>
        <taxon>eudicotyledons</taxon>
        <taxon>Gunneridae</taxon>
        <taxon>Pentapetalae</taxon>
        <taxon>rosids</taxon>
        <taxon>fabids</taxon>
        <taxon>Fagales</taxon>
        <taxon>Fagaceae</taxon>
        <taxon>Lithocarpus</taxon>
    </lineage>
</organism>
<evidence type="ECO:0000256" key="3">
    <source>
        <dbReference type="ARBA" id="ARBA00022806"/>
    </source>
</evidence>
<keyword evidence="1 5" id="KW-0547">Nucleotide-binding</keyword>
<dbReference type="EMBL" id="JAZDWU010000004">
    <property type="protein sequence ID" value="KAL0005031.1"/>
    <property type="molecule type" value="Genomic_DNA"/>
</dbReference>
<dbReference type="Pfam" id="PF20073">
    <property type="entry name" value="DUF6469"/>
    <property type="match status" value="1"/>
</dbReference>
<evidence type="ECO:0000256" key="4">
    <source>
        <dbReference type="ARBA" id="ARBA00022840"/>
    </source>
</evidence>
<proteinExistence type="predicted"/>
<accession>A0AAW2D8L9</accession>
<keyword evidence="2 5" id="KW-0378">Hydrolase</keyword>
<evidence type="ECO:0000256" key="1">
    <source>
        <dbReference type="ARBA" id="ARBA00022741"/>
    </source>
</evidence>
<dbReference type="Pfam" id="PF13087">
    <property type="entry name" value="AAA_12"/>
    <property type="match status" value="1"/>
</dbReference>
<dbReference type="Gene3D" id="3.40.50.300">
    <property type="entry name" value="P-loop containing nucleotide triphosphate hydrolases"/>
    <property type="match status" value="4"/>
</dbReference>
<dbReference type="GO" id="GO:0005524">
    <property type="term" value="F:ATP binding"/>
    <property type="evidence" value="ECO:0007669"/>
    <property type="project" value="UniProtKB-UniRule"/>
</dbReference>
<feature type="binding site" evidence="5">
    <location>
        <begin position="1131"/>
        <end position="1138"/>
    </location>
    <ligand>
        <name>ATP</name>
        <dbReference type="ChEBI" id="CHEBI:30616"/>
    </ligand>
</feature>
<keyword evidence="6" id="KW-0472">Membrane</keyword>
<dbReference type="InterPro" id="IPR027417">
    <property type="entry name" value="P-loop_NTPase"/>
</dbReference>
<dbReference type="InterPro" id="IPR014016">
    <property type="entry name" value="UvrD-like_ATP-bd"/>
</dbReference>
<dbReference type="GO" id="GO:0005694">
    <property type="term" value="C:chromosome"/>
    <property type="evidence" value="ECO:0007669"/>
    <property type="project" value="UniProtKB-ARBA"/>
</dbReference>
<dbReference type="Proteomes" id="UP001459277">
    <property type="component" value="Unassembled WGS sequence"/>
</dbReference>
<evidence type="ECO:0000256" key="5">
    <source>
        <dbReference type="PROSITE-ProRule" id="PRU00560"/>
    </source>
</evidence>
<gene>
    <name evidence="8" type="ORF">SO802_012592</name>
</gene>
<keyword evidence="3 5" id="KW-0347">Helicase</keyword>
<dbReference type="InterPro" id="IPR041679">
    <property type="entry name" value="DNA2/NAM7-like_C"/>
</dbReference>
<dbReference type="InterPro" id="IPR039904">
    <property type="entry name" value="TRANK1"/>
</dbReference>
<dbReference type="FunFam" id="3.40.50.300:FF:000326">
    <property type="entry name" value="P-loop containing nucleoside triphosphate hydrolase"/>
    <property type="match status" value="1"/>
</dbReference>
<dbReference type="PANTHER" id="PTHR21529:SF4">
    <property type="entry name" value="TPR AND ANKYRIN REPEAT-CONTAINING PROTEIN 1"/>
    <property type="match status" value="1"/>
</dbReference>
<dbReference type="SUPFAM" id="SSF52540">
    <property type="entry name" value="P-loop containing nucleoside triphosphate hydrolases"/>
    <property type="match status" value="2"/>
</dbReference>
<feature type="transmembrane region" description="Helical" evidence="6">
    <location>
        <begin position="2820"/>
        <end position="2841"/>
    </location>
</feature>
<dbReference type="PROSITE" id="PS51198">
    <property type="entry name" value="UVRD_HELICASE_ATP_BIND"/>
    <property type="match status" value="1"/>
</dbReference>
<comment type="caution">
    <text evidence="8">The sequence shown here is derived from an EMBL/GenBank/DDBJ whole genome shotgun (WGS) entry which is preliminary data.</text>
</comment>
<evidence type="ECO:0000256" key="2">
    <source>
        <dbReference type="ARBA" id="ARBA00022801"/>
    </source>
</evidence>
<sequence length="2849" mass="325537">MMMKEKGESSKKMRAVPNDHGFTETVLSWSLEQIENKDLFKDQVKNIPQSFQSVHQYFGSYVYPLLEETHAQVYSSMEIISTAPFAEVIAIYESKPYGESLYDVQVDNWSNRCSDRSKEPYKTLPGDILILADAKPEHVSDLQRIGRSWAFVMVTKIREDDIDDTDDIREDNETSTSFKVKALKDIDVDSGKKSLFVVFLTNTIPNKRMWNALHMHGNLNIIKKVLCTSTLNEEDCDLCSAQSDGGWDEKLATSITSKLNESQNNAILACLRKMHCNHKLSVELIWGPPGTGKTKTIGTLLFTLLRMGYRTLTCAPTNVAIKEVASPVLKLVKESFETNIGADALFCSFGDILLFGNKKRLKVGSDMEIIYLDYRVKRLTECLGPLTGWRHCLTSMIDLLEDCVSQFHIFLDNEQIKEREQNSEKEIKEIGSEDETDGDEGKCNSFLDFLRERFVATSSPLKNCLLVFCTHLPKKYILEHNFQNIFSLIDLLESFETLLFKDNVESEALEELFSHSEVGQESQDISEPFMDIPSLLYVRRKESLFLLKKLHRSFNELDLPSSMNKWSIMDFCFKAASLIFCTTSSSYMLHSVEKNPLNILVIDEAAQLKECESIIPLQLLGLRHAILVGDERQLPAMITSRISEEVGFGRSLFERLSSLGCTKHLLSKQYRMHPSISFFPNANFYDNQILDAPNVERKSYEKQYLPGPMFGPYSFISVIDGREEKDDSERSWRNIVEVSIVMKILQKLYKAWVGTGSKQNYRIGVISPYAAQVVAIQERLGRKFDALDGFTVKVKSVDGFQGGEEDLLIISTVRSNTHASIGFTSNLQRTNVALTRARHCLWILGNDRTLVNSGSVWETLVLDAKNRQCFFYADEDKDLAKAILDVKKEFEQFDDLLNRDSILFKSARWKVLFSDNFLKSFQKLKSVRTKKSIINLLLKISSGWRPKKLSVVCESSSQILKQFKVEGLYIVCANDIVKEWSDIAKELRYYQVLKIWDIVPIEDIPKLVKRLDSMFGKYTDDFINRCKEKCLEGDLEVPKSWSISFDIVRIKNLDDQENGSDLSGCAADGRSYVENARVSESLMLMKFYSLSSAVVTHLLSNHDGGELDLPFEVSDQELEIILFPRSTFVLGRSGTGKTTVLTMKLFQKEKLHHIARELLYEEKEVEETTAGMKENILHQLFVTGSPKLCYAVKQQVSHLKSFSCGGNSSKGSSLIDMDDFDSASQFKDIPDSFVDVPPLSYPLVITFHKFLIMLDGTVGTSYFERFHEARKLSNGPISGSSVSLQSFIRMKEVNYERFSTSYWPRFNTQLTKKLDSSRVFTEIISHIKGGPQAAEAGDGKLSREDYVLLSEGRVSRLCRQKREIIYEIFQNYEKMKNKNGEFDFSDLVIDLHRRLRVERYEGDEMHFVYVDEVQDLTLSQIALFKYICKNVEEGFVFSGDTAQTIAKGIDFRFQDIRSLFYNKFVLESKSSGQDGRKEKGIISEIFHLSQNFRTHDGVLKLSQSVIELIYHFFPLSTDVLQPETSLIYGEAPTLLESGNKENAIKTIFGNSGNGRGSIVGFGAEQVILVRDDFARKEITNHVGNQALVLTIVQCKGLEFQDVLLYNFFGSSSLKNEWRVIYKFMEEQDLLDPTLPISFPSFNEAKHTVLCSELKQLYVAITRTRQRLWISENSEDLCKPMFDFWKKKCLVQVRQLDDSLAQAMQVTSSPEEWKSRGIKLYYEHNFLSATMCFERAGDIYWQRRSKAAGLRENADHMRSSNPEKANVMLRQAAEIFETIGKADSAAQCFSDLGEYERAGRLYLEKCGESELQRAGECFCLAGRYELAAEAYAKGNFFSECLTVCAKEKLFNMGFKYIQYWKNNATMDFGEARRGKEIDKIEHEFLESAARHHHELKDSRSMMQFVKAFQSIDLMRTFLKSLDCLGELLLLEEESGNFLEAANIAKLRGEILHEADLLGKAGNVKEASMLLLFYVLYNSLWTPGSKGWPLKQFTQKQELLAKAKSFAKNDSNFYSFVCTEADILSNEQSSLSITKKYLNASQRHNSVGGEIISTRKILDAHLQSNSAKYVWQDYFVFDLAKHSKQVISRNQISLETLFYFWNFWKNKILSIFKYLRCLDTQDVNEYRSYGDFCLNYLGVRRQFHNLNATYVLLNSDADWVREDSRLIHRNGNLVYIDVRHFVATARSYWGSELLCAGMKVLDNLEALYNFSSKNSLSLFCQSRSLTYIYEVAKFLLESEYQNHSYCNNKTLPRFVEISTKSFFGYIFPLDWRKSLAENMFSLRESEFSRNLLEQVLIENISLKGKLTYGQIGRVVVITLGLGKINNGLYKEILKRFDGTYGNPPWKKFIQVLHGNVGPEFPQGTLTDNNCESPRELCVLQKLHEALMDTYNANWREVDYISLGCFLYLIERLLILASYFQGYFITSKSSFAEWFINQDANTNPNSTLVAQMRPSHVIFEFIVYVVQQLLYDKNNTMDWIRRSNINVKDYYPLLVLRLVSIICLVHLNSGEFLELLFALLGRSDISKQLPLEFYDVLQRRRKHINVNALAEAFKKIHNPLVIVSLGGKCSRFLCPDAIFVDMTVKQCREDMLKILFPETAKPSQGQTETFEVEATNSGNEVLSSGTYDQDGRNCKSTPSDFALVADQGDLNNINGSRLRVNYFWEIFEALKSLEHGKDPRSFLLNVQMMKQVNVKKSIHLVSTVMHELLQNAINNVDENLLEEVDSMVDELKQLSAALDVSEPELGNNMSTIQELCKRLLSRRPNTEPILSKQFLQLGTNLVVETSGSISNEQQCDVKDSDSKAKENSSADVASVSKSKNTCAFSNTGVVLALFVSTIAIIGGARKWLRRSY</sequence>
<dbReference type="SUPFAM" id="SSF48452">
    <property type="entry name" value="TPR-like"/>
    <property type="match status" value="1"/>
</dbReference>
<dbReference type="GO" id="GO:0016787">
    <property type="term" value="F:hydrolase activity"/>
    <property type="evidence" value="ECO:0007669"/>
    <property type="project" value="UniProtKB-UniRule"/>
</dbReference>
<name>A0AAW2D8L9_9ROSI</name>
<dbReference type="Pfam" id="PF13086">
    <property type="entry name" value="AAA_11"/>
    <property type="match status" value="1"/>
</dbReference>
<keyword evidence="6" id="KW-1133">Transmembrane helix</keyword>
<dbReference type="InterPro" id="IPR011990">
    <property type="entry name" value="TPR-like_helical_dom_sf"/>
</dbReference>
<reference evidence="8 9" key="1">
    <citation type="submission" date="2024-01" db="EMBL/GenBank/DDBJ databases">
        <title>A telomere-to-telomere, gap-free genome of sweet tea (Lithocarpus litseifolius).</title>
        <authorList>
            <person name="Zhou J."/>
        </authorList>
    </citation>
    <scope>NUCLEOTIDE SEQUENCE [LARGE SCALE GENOMIC DNA]</scope>
    <source>
        <strain evidence="8">Zhou-2022a</strain>
        <tissue evidence="8">Leaf</tissue>
    </source>
</reference>
<evidence type="ECO:0000313" key="8">
    <source>
        <dbReference type="EMBL" id="KAL0005031.1"/>
    </source>
</evidence>